<feature type="domain" description="Plastocyanin-like" evidence="14">
    <location>
        <begin position="452"/>
        <end position="589"/>
    </location>
</feature>
<evidence type="ECO:0000256" key="11">
    <source>
        <dbReference type="ARBA" id="ARBA00023185"/>
    </source>
</evidence>
<dbReference type="PANTHER" id="PTHR11709">
    <property type="entry name" value="MULTI-COPPER OXIDASE"/>
    <property type="match status" value="1"/>
</dbReference>
<dbReference type="PANTHER" id="PTHR11709:SF9">
    <property type="entry name" value="LACCASE-7"/>
    <property type="match status" value="1"/>
</dbReference>
<evidence type="ECO:0000259" key="13">
    <source>
        <dbReference type="Pfam" id="PF00394"/>
    </source>
</evidence>
<dbReference type="AlphaFoldDB" id="A0A9Q0JUA5"/>
<accession>A0A9Q0JUA5</accession>
<dbReference type="EC" id="1.10.3.2" evidence="4 12"/>
<comment type="function">
    <text evidence="12">Lignin degradation and detoxification of lignin-derived products.</text>
</comment>
<dbReference type="CDD" id="cd13875">
    <property type="entry name" value="CuRO_2_LCC_plant"/>
    <property type="match status" value="1"/>
</dbReference>
<dbReference type="Pfam" id="PF00394">
    <property type="entry name" value="Cu-oxidase"/>
    <property type="match status" value="1"/>
</dbReference>
<dbReference type="GO" id="GO:0046274">
    <property type="term" value="P:lignin catabolic process"/>
    <property type="evidence" value="ECO:0007669"/>
    <property type="project" value="UniProtKB-KW"/>
</dbReference>
<dbReference type="GO" id="GO:0048046">
    <property type="term" value="C:apoplast"/>
    <property type="evidence" value="ECO:0007669"/>
    <property type="project" value="UniProtKB-SubCell"/>
</dbReference>
<keyword evidence="6 12" id="KW-0964">Secreted</keyword>
<comment type="cofactor">
    <cofactor evidence="12">
        <name>Cu cation</name>
        <dbReference type="ChEBI" id="CHEBI:23378"/>
    </cofactor>
    <text evidence="12">Binds 4 Cu cations per monomer.</text>
</comment>
<dbReference type="InterPro" id="IPR045087">
    <property type="entry name" value="Cu-oxidase_fam"/>
</dbReference>
<keyword evidence="7 12" id="KW-0479">Metal-binding</keyword>
<dbReference type="GO" id="GO:0052716">
    <property type="term" value="F:hydroquinone:oxygen oxidoreductase activity"/>
    <property type="evidence" value="ECO:0007669"/>
    <property type="project" value="UniProtKB-EC"/>
</dbReference>
<dbReference type="FunFam" id="2.60.40.420:FF:000049">
    <property type="entry name" value="Laccase"/>
    <property type="match status" value="1"/>
</dbReference>
<protein>
    <recommendedName>
        <fullName evidence="4 12">Laccase</fullName>
        <ecNumber evidence="4 12">1.10.3.2</ecNumber>
    </recommendedName>
    <alternativeName>
        <fullName evidence="12">Benzenediol:oxygen oxidoreductase</fullName>
    </alternativeName>
    <alternativeName>
        <fullName evidence="12">Diphenol oxidase</fullName>
    </alternativeName>
    <alternativeName>
        <fullName evidence="12">Urishiol oxidase</fullName>
    </alternativeName>
</protein>
<evidence type="ECO:0000256" key="1">
    <source>
        <dbReference type="ARBA" id="ARBA00000349"/>
    </source>
</evidence>
<evidence type="ECO:0000256" key="5">
    <source>
        <dbReference type="ARBA" id="ARBA00022523"/>
    </source>
</evidence>
<reference evidence="16" key="1">
    <citation type="journal article" date="2023" name="Plant J.">
        <title>The genome of the king protea, Protea cynaroides.</title>
        <authorList>
            <person name="Chang J."/>
            <person name="Duong T.A."/>
            <person name="Schoeman C."/>
            <person name="Ma X."/>
            <person name="Roodt D."/>
            <person name="Barker N."/>
            <person name="Li Z."/>
            <person name="Van de Peer Y."/>
            <person name="Mizrachi E."/>
        </authorList>
    </citation>
    <scope>NUCLEOTIDE SEQUENCE</scope>
    <source>
        <tissue evidence="16">Young leaves</tissue>
    </source>
</reference>
<evidence type="ECO:0000256" key="7">
    <source>
        <dbReference type="ARBA" id="ARBA00022723"/>
    </source>
</evidence>
<name>A0A9Q0JUA5_9MAGN</name>
<evidence type="ECO:0000256" key="2">
    <source>
        <dbReference type="ARBA" id="ARBA00004271"/>
    </source>
</evidence>
<dbReference type="InterPro" id="IPR034285">
    <property type="entry name" value="CuRO_2_LCC"/>
</dbReference>
<keyword evidence="10 12" id="KW-0186">Copper</keyword>
<dbReference type="InterPro" id="IPR034289">
    <property type="entry name" value="CuRO_3_LCC"/>
</dbReference>
<keyword evidence="9 12" id="KW-0560">Oxidoreductase</keyword>
<dbReference type="EMBL" id="JAMYWD010000012">
    <property type="protein sequence ID" value="KAJ4953014.1"/>
    <property type="molecule type" value="Genomic_DNA"/>
</dbReference>
<dbReference type="InterPro" id="IPR008972">
    <property type="entry name" value="Cupredoxin"/>
</dbReference>
<dbReference type="Pfam" id="PF07732">
    <property type="entry name" value="Cu-oxidase_3"/>
    <property type="match status" value="1"/>
</dbReference>
<dbReference type="InterPro" id="IPR011707">
    <property type="entry name" value="Cu-oxidase-like_N"/>
</dbReference>
<keyword evidence="5 12" id="KW-0052">Apoplast</keyword>
<evidence type="ECO:0000256" key="12">
    <source>
        <dbReference type="RuleBase" id="RU361119"/>
    </source>
</evidence>
<dbReference type="InterPro" id="IPR001117">
    <property type="entry name" value="Cu-oxidase_2nd"/>
</dbReference>
<comment type="subcellular location">
    <subcellularLocation>
        <location evidence="2 12">Secreted</location>
        <location evidence="2 12">Extracellular space</location>
        <location evidence="2 12">Apoplast</location>
    </subcellularLocation>
</comment>
<feature type="domain" description="Plastocyanin-like" evidence="15">
    <location>
        <begin position="73"/>
        <end position="183"/>
    </location>
</feature>
<evidence type="ECO:0000256" key="9">
    <source>
        <dbReference type="ARBA" id="ARBA00023002"/>
    </source>
</evidence>
<dbReference type="NCBIfam" id="TIGR03389">
    <property type="entry name" value="laccase"/>
    <property type="match status" value="1"/>
</dbReference>
<comment type="similarity">
    <text evidence="3 12">Belongs to the multicopper oxidase family.</text>
</comment>
<evidence type="ECO:0000256" key="10">
    <source>
        <dbReference type="ARBA" id="ARBA00023008"/>
    </source>
</evidence>
<keyword evidence="11 12" id="KW-0439">Lignin degradation</keyword>
<dbReference type="Pfam" id="PF07731">
    <property type="entry name" value="Cu-oxidase_2"/>
    <property type="match status" value="1"/>
</dbReference>
<evidence type="ECO:0000313" key="16">
    <source>
        <dbReference type="EMBL" id="KAJ4953014.1"/>
    </source>
</evidence>
<evidence type="ECO:0000313" key="17">
    <source>
        <dbReference type="Proteomes" id="UP001141806"/>
    </source>
</evidence>
<feature type="domain" description="Plastocyanin-like" evidence="13">
    <location>
        <begin position="195"/>
        <end position="347"/>
    </location>
</feature>
<comment type="caution">
    <text evidence="16">The sequence shown here is derived from an EMBL/GenBank/DDBJ whole genome shotgun (WGS) entry which is preliminary data.</text>
</comment>
<dbReference type="InterPro" id="IPR011706">
    <property type="entry name" value="Cu-oxidase_C"/>
</dbReference>
<dbReference type="SUPFAM" id="SSF49503">
    <property type="entry name" value="Cupredoxins"/>
    <property type="match status" value="3"/>
</dbReference>
<evidence type="ECO:0000256" key="6">
    <source>
        <dbReference type="ARBA" id="ARBA00022525"/>
    </source>
</evidence>
<proteinExistence type="inferred from homology"/>
<dbReference type="CDD" id="cd13849">
    <property type="entry name" value="CuRO_1_LCC_plant"/>
    <property type="match status" value="1"/>
</dbReference>
<gene>
    <name evidence="16" type="ORF">NE237_029846</name>
</gene>
<dbReference type="Proteomes" id="UP001141806">
    <property type="component" value="Unassembled WGS sequence"/>
</dbReference>
<dbReference type="Gene3D" id="2.60.40.420">
    <property type="entry name" value="Cupredoxins - blue copper proteins"/>
    <property type="match status" value="3"/>
</dbReference>
<evidence type="ECO:0000256" key="8">
    <source>
        <dbReference type="ARBA" id="ARBA00022737"/>
    </source>
</evidence>
<evidence type="ECO:0000256" key="3">
    <source>
        <dbReference type="ARBA" id="ARBA00010609"/>
    </source>
</evidence>
<evidence type="ECO:0000259" key="15">
    <source>
        <dbReference type="Pfam" id="PF07732"/>
    </source>
</evidence>
<keyword evidence="17" id="KW-1185">Reference proteome</keyword>
<sequence length="606" mass="66480">MGDPPSGWVRRLAIGSRRCGNGWAGKVVQPILGRDFKGQVGVATWSGRQTEGGRWLPAFGEGFQGYGLVGNLTLERLCEKRVITAVNGELPGPIIRVREGDTVIVHVINQSPYNVTIHWHGVFQLQSAWADGPEYITQCPIVPGNNYTYKFNVTKQEGTLFWHAHFSWLRATLYGAFIILPKNGYSLPYAKPYKDVPILLGEWFNGNVIDIIDEAIASGGAPNISDAFTINGQPGDLYSCSKNQTYTLTVKAGKIYLLRIINAALNNELFFKIAGHNLTVVGIDASYTEPYHTDVIVIAPGQTVDAQLTANQSSGRYYMAAHAYDSGGTGLAYDNTTTTGIIQYEEANMSSVPEMPVLPAFNDTATAHRFYTNLTSLKGGRHWIHMPQQCDTQMFVTEGLGLLPCDDTNATCEGPNGNRFAASLNNASFELPSTLSILQAYYYNVSGIYTADFPDQPPVEFDYTDTNLSLSVPLALTSKVTRVKQLKYNETVQMVLQNTAFVTTENHPVHLHGMNFFVVAQGFGNYDSNTDGNNFNLVNPQQRNTIAVPVGGWAVIRFQANNPGAWFMHCHLDAHLSWGFSTAFVVENGPIASSILPPPPSDLPQC</sequence>
<organism evidence="16 17">
    <name type="scientific">Protea cynaroides</name>
    <dbReference type="NCBI Taxonomy" id="273540"/>
    <lineage>
        <taxon>Eukaryota</taxon>
        <taxon>Viridiplantae</taxon>
        <taxon>Streptophyta</taxon>
        <taxon>Embryophyta</taxon>
        <taxon>Tracheophyta</taxon>
        <taxon>Spermatophyta</taxon>
        <taxon>Magnoliopsida</taxon>
        <taxon>Proteales</taxon>
        <taxon>Proteaceae</taxon>
        <taxon>Protea</taxon>
    </lineage>
</organism>
<dbReference type="CDD" id="cd13897">
    <property type="entry name" value="CuRO_3_LCC_plant"/>
    <property type="match status" value="1"/>
</dbReference>
<dbReference type="InterPro" id="IPR034288">
    <property type="entry name" value="CuRO_1_LCC"/>
</dbReference>
<dbReference type="InterPro" id="IPR017761">
    <property type="entry name" value="Laccase"/>
</dbReference>
<evidence type="ECO:0000256" key="4">
    <source>
        <dbReference type="ARBA" id="ARBA00012297"/>
    </source>
</evidence>
<dbReference type="GO" id="GO:0005507">
    <property type="term" value="F:copper ion binding"/>
    <property type="evidence" value="ECO:0007669"/>
    <property type="project" value="InterPro"/>
</dbReference>
<evidence type="ECO:0000259" key="14">
    <source>
        <dbReference type="Pfam" id="PF07731"/>
    </source>
</evidence>
<keyword evidence="8 12" id="KW-0677">Repeat</keyword>
<dbReference type="OrthoDB" id="2121828at2759"/>
<comment type="catalytic activity">
    <reaction evidence="1 12">
        <text>4 hydroquinone + O2 = 4 benzosemiquinone + 2 H2O</text>
        <dbReference type="Rhea" id="RHEA:11276"/>
        <dbReference type="ChEBI" id="CHEBI:15377"/>
        <dbReference type="ChEBI" id="CHEBI:15379"/>
        <dbReference type="ChEBI" id="CHEBI:17594"/>
        <dbReference type="ChEBI" id="CHEBI:17977"/>
        <dbReference type="EC" id="1.10.3.2"/>
    </reaction>
</comment>